<accession>A0A2R6WBV0</accession>
<sequence length="86" mass="9410">MLEVYPSVSPFDNNGSWVPEILCCSDTEPSCSLVRCLTSRSPSARSPTIATFLPMAKIGIDFDRLVAEDLSTSSPNQIDRFAVKNL</sequence>
<dbReference type="EMBL" id="KZ772785">
    <property type="protein sequence ID" value="PTQ31318.1"/>
    <property type="molecule type" value="Genomic_DNA"/>
</dbReference>
<keyword evidence="2" id="KW-1185">Reference proteome</keyword>
<dbReference type="Proteomes" id="UP000244005">
    <property type="component" value="Unassembled WGS sequence"/>
</dbReference>
<gene>
    <name evidence="1" type="ORF">MARPO_0113s0046</name>
</gene>
<evidence type="ECO:0000313" key="1">
    <source>
        <dbReference type="EMBL" id="PTQ31318.1"/>
    </source>
</evidence>
<proteinExistence type="predicted"/>
<evidence type="ECO:0000313" key="2">
    <source>
        <dbReference type="Proteomes" id="UP000244005"/>
    </source>
</evidence>
<reference evidence="2" key="1">
    <citation type="journal article" date="2017" name="Cell">
        <title>Insights into land plant evolution garnered from the Marchantia polymorpha genome.</title>
        <authorList>
            <person name="Bowman J.L."/>
            <person name="Kohchi T."/>
            <person name="Yamato K.T."/>
            <person name="Jenkins J."/>
            <person name="Shu S."/>
            <person name="Ishizaki K."/>
            <person name="Yamaoka S."/>
            <person name="Nishihama R."/>
            <person name="Nakamura Y."/>
            <person name="Berger F."/>
            <person name="Adam C."/>
            <person name="Aki S.S."/>
            <person name="Althoff F."/>
            <person name="Araki T."/>
            <person name="Arteaga-Vazquez M.A."/>
            <person name="Balasubrmanian S."/>
            <person name="Barry K."/>
            <person name="Bauer D."/>
            <person name="Boehm C.R."/>
            <person name="Briginshaw L."/>
            <person name="Caballero-Perez J."/>
            <person name="Catarino B."/>
            <person name="Chen F."/>
            <person name="Chiyoda S."/>
            <person name="Chovatia M."/>
            <person name="Davies K.M."/>
            <person name="Delmans M."/>
            <person name="Demura T."/>
            <person name="Dierschke T."/>
            <person name="Dolan L."/>
            <person name="Dorantes-Acosta A.E."/>
            <person name="Eklund D.M."/>
            <person name="Florent S.N."/>
            <person name="Flores-Sandoval E."/>
            <person name="Fujiyama A."/>
            <person name="Fukuzawa H."/>
            <person name="Galik B."/>
            <person name="Grimanelli D."/>
            <person name="Grimwood J."/>
            <person name="Grossniklaus U."/>
            <person name="Hamada T."/>
            <person name="Haseloff J."/>
            <person name="Hetherington A.J."/>
            <person name="Higo A."/>
            <person name="Hirakawa Y."/>
            <person name="Hundley H.N."/>
            <person name="Ikeda Y."/>
            <person name="Inoue K."/>
            <person name="Inoue S.I."/>
            <person name="Ishida S."/>
            <person name="Jia Q."/>
            <person name="Kakita M."/>
            <person name="Kanazawa T."/>
            <person name="Kawai Y."/>
            <person name="Kawashima T."/>
            <person name="Kennedy M."/>
            <person name="Kinose K."/>
            <person name="Kinoshita T."/>
            <person name="Kohara Y."/>
            <person name="Koide E."/>
            <person name="Komatsu K."/>
            <person name="Kopischke S."/>
            <person name="Kubo M."/>
            <person name="Kyozuka J."/>
            <person name="Lagercrantz U."/>
            <person name="Lin S.S."/>
            <person name="Lindquist E."/>
            <person name="Lipzen A.M."/>
            <person name="Lu C.W."/>
            <person name="De Luna E."/>
            <person name="Martienssen R.A."/>
            <person name="Minamino N."/>
            <person name="Mizutani M."/>
            <person name="Mizutani M."/>
            <person name="Mochizuki N."/>
            <person name="Monte I."/>
            <person name="Mosher R."/>
            <person name="Nagasaki H."/>
            <person name="Nakagami H."/>
            <person name="Naramoto S."/>
            <person name="Nishitani K."/>
            <person name="Ohtani M."/>
            <person name="Okamoto T."/>
            <person name="Okumura M."/>
            <person name="Phillips J."/>
            <person name="Pollak B."/>
            <person name="Reinders A."/>
            <person name="Rovekamp M."/>
            <person name="Sano R."/>
            <person name="Sawa S."/>
            <person name="Schmid M.W."/>
            <person name="Shirakawa M."/>
            <person name="Solano R."/>
            <person name="Spunde A."/>
            <person name="Suetsugu N."/>
            <person name="Sugano S."/>
            <person name="Sugiyama A."/>
            <person name="Sun R."/>
            <person name="Suzuki Y."/>
            <person name="Takenaka M."/>
            <person name="Takezawa D."/>
            <person name="Tomogane H."/>
            <person name="Tsuzuki M."/>
            <person name="Ueda T."/>
            <person name="Umeda M."/>
            <person name="Ward J.M."/>
            <person name="Watanabe Y."/>
            <person name="Yazaki K."/>
            <person name="Yokoyama R."/>
            <person name="Yoshitake Y."/>
            <person name="Yotsui I."/>
            <person name="Zachgo S."/>
            <person name="Schmutz J."/>
        </authorList>
    </citation>
    <scope>NUCLEOTIDE SEQUENCE [LARGE SCALE GENOMIC DNA]</scope>
    <source>
        <strain evidence="2">Tak-1</strain>
    </source>
</reference>
<dbReference type="AlphaFoldDB" id="A0A2R6WBV0"/>
<organism evidence="1 2">
    <name type="scientific">Marchantia polymorpha</name>
    <name type="common">Common liverwort</name>
    <name type="synonym">Marchantia aquatica</name>
    <dbReference type="NCBI Taxonomy" id="3197"/>
    <lineage>
        <taxon>Eukaryota</taxon>
        <taxon>Viridiplantae</taxon>
        <taxon>Streptophyta</taxon>
        <taxon>Embryophyta</taxon>
        <taxon>Marchantiophyta</taxon>
        <taxon>Marchantiopsida</taxon>
        <taxon>Marchantiidae</taxon>
        <taxon>Marchantiales</taxon>
        <taxon>Marchantiaceae</taxon>
        <taxon>Marchantia</taxon>
    </lineage>
</organism>
<protein>
    <submittedName>
        <fullName evidence="1">Uncharacterized protein</fullName>
    </submittedName>
</protein>
<name>A0A2R6WBV0_MARPO</name>
<dbReference type="Gramene" id="Mp1g02970.1">
    <property type="protein sequence ID" value="Mp1g02970.1.cds1"/>
    <property type="gene ID" value="Mp1g02970"/>
</dbReference>